<dbReference type="AlphaFoldDB" id="A0A2C6KIK5"/>
<feature type="DNA-binding region" description="HMG box" evidence="1">
    <location>
        <begin position="5"/>
        <end position="79"/>
    </location>
</feature>
<dbReference type="GO" id="GO:0005634">
    <property type="term" value="C:nucleus"/>
    <property type="evidence" value="ECO:0007669"/>
    <property type="project" value="UniProtKB-UniRule"/>
</dbReference>
<evidence type="ECO:0000256" key="3">
    <source>
        <dbReference type="SAM" id="MobiDB-lite"/>
    </source>
</evidence>
<dbReference type="InterPro" id="IPR036910">
    <property type="entry name" value="HMG_box_dom_sf"/>
</dbReference>
<feature type="domain" description="HMG box" evidence="4">
    <location>
        <begin position="5"/>
        <end position="79"/>
    </location>
</feature>
<name>A0A2C6KIK5_9APIC</name>
<dbReference type="SUPFAM" id="SSF47113">
    <property type="entry name" value="Histone-fold"/>
    <property type="match status" value="1"/>
</dbReference>
<dbReference type="Pfam" id="PF00808">
    <property type="entry name" value="CBFD_NFYB_HMF"/>
    <property type="match status" value="1"/>
</dbReference>
<dbReference type="Proteomes" id="UP000221165">
    <property type="component" value="Unassembled WGS sequence"/>
</dbReference>
<dbReference type="Gene3D" id="1.10.30.10">
    <property type="entry name" value="High mobility group box domain"/>
    <property type="match status" value="1"/>
</dbReference>
<dbReference type="InterPro" id="IPR009071">
    <property type="entry name" value="HMG_box_dom"/>
</dbReference>
<feature type="coiled-coil region" evidence="2">
    <location>
        <begin position="50"/>
        <end position="77"/>
    </location>
</feature>
<dbReference type="InterPro" id="IPR003958">
    <property type="entry name" value="CBFA_NFYB_domain"/>
</dbReference>
<comment type="caution">
    <text evidence="5">The sequence shown here is derived from an EMBL/GenBank/DDBJ whole genome shotgun (WGS) entry which is preliminary data.</text>
</comment>
<evidence type="ECO:0000256" key="2">
    <source>
        <dbReference type="SAM" id="Coils"/>
    </source>
</evidence>
<protein>
    <submittedName>
        <fullName evidence="5">Hmg (High mobility group) box domain-containing protein</fullName>
    </submittedName>
</protein>
<keyword evidence="6" id="KW-1185">Reference proteome</keyword>
<keyword evidence="1" id="KW-0539">Nucleus</keyword>
<evidence type="ECO:0000259" key="4">
    <source>
        <dbReference type="PROSITE" id="PS50118"/>
    </source>
</evidence>
<dbReference type="EMBL" id="MIGC01005887">
    <property type="protein sequence ID" value="PHJ16478.1"/>
    <property type="molecule type" value="Genomic_DNA"/>
</dbReference>
<organism evidence="5 6">
    <name type="scientific">Cystoisospora suis</name>
    <dbReference type="NCBI Taxonomy" id="483139"/>
    <lineage>
        <taxon>Eukaryota</taxon>
        <taxon>Sar</taxon>
        <taxon>Alveolata</taxon>
        <taxon>Apicomplexa</taxon>
        <taxon>Conoidasida</taxon>
        <taxon>Coccidia</taxon>
        <taxon>Eucoccidiorida</taxon>
        <taxon>Eimeriorina</taxon>
        <taxon>Sarcocystidae</taxon>
        <taxon>Cystoisospora</taxon>
    </lineage>
</organism>
<feature type="region of interest" description="Disordered" evidence="3">
    <location>
        <begin position="240"/>
        <end position="266"/>
    </location>
</feature>
<dbReference type="InterPro" id="IPR009072">
    <property type="entry name" value="Histone-fold"/>
</dbReference>
<dbReference type="GO" id="GO:0046982">
    <property type="term" value="F:protein heterodimerization activity"/>
    <property type="evidence" value="ECO:0007669"/>
    <property type="project" value="InterPro"/>
</dbReference>
<evidence type="ECO:0000256" key="1">
    <source>
        <dbReference type="PROSITE-ProRule" id="PRU00267"/>
    </source>
</evidence>
<proteinExistence type="predicted"/>
<dbReference type="GeneID" id="94433029"/>
<dbReference type="VEuPathDB" id="ToxoDB:CSUI_009707"/>
<feature type="compositionally biased region" description="Basic residues" evidence="3">
    <location>
        <begin position="242"/>
        <end position="253"/>
    </location>
</feature>
<dbReference type="SMART" id="SM00398">
    <property type="entry name" value="HMG"/>
    <property type="match status" value="1"/>
</dbReference>
<accession>A0A2C6KIK5</accession>
<dbReference type="GO" id="GO:0003677">
    <property type="term" value="F:DNA binding"/>
    <property type="evidence" value="ECO:0007669"/>
    <property type="project" value="UniProtKB-UniRule"/>
</dbReference>
<keyword evidence="2" id="KW-0175">Coiled coil</keyword>
<dbReference type="PROSITE" id="PS50118">
    <property type="entry name" value="HMG_BOX_2"/>
    <property type="match status" value="1"/>
</dbReference>
<reference evidence="5 6" key="1">
    <citation type="journal article" date="2017" name="Int. J. Parasitol.">
        <title>The genome of the protozoan parasite Cystoisospora suis and a reverse vaccinology approach to identify vaccine candidates.</title>
        <authorList>
            <person name="Palmieri N."/>
            <person name="Shrestha A."/>
            <person name="Ruttkowski B."/>
            <person name="Beck T."/>
            <person name="Vogl C."/>
            <person name="Tomley F."/>
            <person name="Blake D.P."/>
            <person name="Joachim A."/>
        </authorList>
    </citation>
    <scope>NUCLEOTIDE SEQUENCE [LARGE SCALE GENOMIC DNA]</scope>
    <source>
        <strain evidence="5 6">Wien I</strain>
    </source>
</reference>
<gene>
    <name evidence="5" type="ORF">CSUI_009707</name>
</gene>
<keyword evidence="1" id="KW-0238">DNA-binding</keyword>
<evidence type="ECO:0000313" key="6">
    <source>
        <dbReference type="Proteomes" id="UP000221165"/>
    </source>
</evidence>
<dbReference type="OrthoDB" id="498543at2759"/>
<dbReference type="RefSeq" id="XP_067918207.1">
    <property type="nucleotide sequence ID" value="XM_068069818.1"/>
</dbReference>
<sequence length="282" mass="31349">PKEKPRAPPSAYVLFARREQAAVRQQLAAGTGRDRVRVAEFHKALSGKWNRLAAEELQAYKDEAQLLRKKYEQEMTLWGEARLTCHDAEGESVVDPRVSAVNHKRSSWVADELFPQARVNKIIRLDPSLARVTAAAARTMNLAAVLALRHFAGQVDMSRTSRGTLTKDDVASVFRRAGPEMKIFRNILYVLEDGEGGEHLGDEIDDGLQTTRFEAGTEPGGVNSGRLEQQHAHSPYCGYRGHLPRGMRSRKLPQCRPRQAGKKAAQASMQCADISSFFSVGR</sequence>
<evidence type="ECO:0000313" key="5">
    <source>
        <dbReference type="EMBL" id="PHJ16478.1"/>
    </source>
</evidence>
<dbReference type="Pfam" id="PF09011">
    <property type="entry name" value="HMG_box_2"/>
    <property type="match status" value="1"/>
</dbReference>
<feature type="non-terminal residue" evidence="5">
    <location>
        <position position="1"/>
    </location>
</feature>
<dbReference type="SUPFAM" id="SSF47095">
    <property type="entry name" value="HMG-box"/>
    <property type="match status" value="1"/>
</dbReference>